<comment type="caution">
    <text evidence="1">The sequence shown here is derived from an EMBL/GenBank/DDBJ whole genome shotgun (WGS) entry which is preliminary data.</text>
</comment>
<protein>
    <submittedName>
        <fullName evidence="1">Uncharacterized protein</fullName>
    </submittedName>
</protein>
<dbReference type="EMBL" id="JBHLWV010000019">
    <property type="protein sequence ID" value="MFC0315037.1"/>
    <property type="molecule type" value="Genomic_DNA"/>
</dbReference>
<sequence length="166" mass="18255">MREGIFEKLLTEELDESLRFSELNPTFADVDKADQPHVFARHIGSVVTRALSEISEPPERIRTANAVLALLKSPQEMIVEPAQQLQRLRRDPGPGVLDRTSVRPATPLSEVALLTNAGNGEPSIGHELQAEIASADSVDLVCAFIRWSGVRLLGVSPLEWWGLVAR</sequence>
<evidence type="ECO:0000313" key="1">
    <source>
        <dbReference type="EMBL" id="MFC0315037.1"/>
    </source>
</evidence>
<dbReference type="RefSeq" id="WP_382363369.1">
    <property type="nucleotide sequence ID" value="NZ_JBHLWV010000019.1"/>
</dbReference>
<keyword evidence="2" id="KW-1185">Reference proteome</keyword>
<accession>A0ABV6H8Y9</accession>
<reference evidence="1 2" key="1">
    <citation type="submission" date="2024-09" db="EMBL/GenBank/DDBJ databases">
        <authorList>
            <person name="Sun Q."/>
            <person name="Mori K."/>
        </authorList>
    </citation>
    <scope>NUCLEOTIDE SEQUENCE [LARGE SCALE GENOMIC DNA]</scope>
    <source>
        <strain evidence="1 2">CCM 7957</strain>
    </source>
</reference>
<organism evidence="1 2">
    <name type="scientific">Gordonia phosphorivorans</name>
    <dbReference type="NCBI Taxonomy" id="1056982"/>
    <lineage>
        <taxon>Bacteria</taxon>
        <taxon>Bacillati</taxon>
        <taxon>Actinomycetota</taxon>
        <taxon>Actinomycetes</taxon>
        <taxon>Mycobacteriales</taxon>
        <taxon>Gordoniaceae</taxon>
        <taxon>Gordonia</taxon>
    </lineage>
</organism>
<name>A0ABV6H8Y9_9ACTN</name>
<gene>
    <name evidence="1" type="ORF">ACFFJD_09255</name>
</gene>
<dbReference type="Proteomes" id="UP001589783">
    <property type="component" value="Unassembled WGS sequence"/>
</dbReference>
<proteinExistence type="predicted"/>
<evidence type="ECO:0000313" key="2">
    <source>
        <dbReference type="Proteomes" id="UP001589783"/>
    </source>
</evidence>